<evidence type="ECO:0000256" key="13">
    <source>
        <dbReference type="ARBA" id="ARBA00023180"/>
    </source>
</evidence>
<dbReference type="Pfam" id="PF16363">
    <property type="entry name" value="GDP_Man_Dehyd"/>
    <property type="match status" value="1"/>
</dbReference>
<evidence type="ECO:0000256" key="12">
    <source>
        <dbReference type="ARBA" id="ARBA00023136"/>
    </source>
</evidence>
<keyword evidence="6" id="KW-0812">Transmembrane</keyword>
<dbReference type="EC" id="4.1.1.35" evidence="5"/>
<proteinExistence type="inferred from homology"/>
<dbReference type="PANTHER" id="PTHR43078:SF6">
    <property type="entry name" value="UDP-GLUCURONIC ACID DECARBOXYLASE 1"/>
    <property type="match status" value="1"/>
</dbReference>
<dbReference type="GO" id="GO:0048040">
    <property type="term" value="F:UDP-glucuronate decarboxylase activity"/>
    <property type="evidence" value="ECO:0007669"/>
    <property type="project" value="UniProtKB-EC"/>
</dbReference>
<dbReference type="GO" id="GO:0070403">
    <property type="term" value="F:NAD+ binding"/>
    <property type="evidence" value="ECO:0007669"/>
    <property type="project" value="InterPro"/>
</dbReference>
<keyword evidence="12" id="KW-0472">Membrane</keyword>
<gene>
    <name evidence="16" type="ORF">A2406_02620</name>
</gene>
<evidence type="ECO:0000256" key="3">
    <source>
        <dbReference type="ARBA" id="ARBA00005100"/>
    </source>
</evidence>
<sequence>MKPFIENKNVLVLGGAGFIGSHLCEELVKRGDNVVCVDNFISSDVENIRSLLEYPNFEFIRHNIIENLEWADVPGLQKFKVEVQGFQEIYNLACPTSPKDYSKFPVETATANSVGVVNSLEWARKYKSRYLLTSTSAVYGKPPADGRPVKEDYYGLVDFLGPRAGYNEGKRFAETLVMTYQDVYQLNTSIARIFNTYGPRMLQHSGRQVPDFIRNATDNKGIEIAGDEKSILSFCYVKDVVEGLIALMASEITAPVNIGSEQALTLTEVAQKIIEITRSSSAISYTNKYAYAMQPAIPDISKAKEELNWFPLISIDEGLKEAVEYYKATAFLHKPRVNTI</sequence>
<comment type="pathway">
    <text evidence="3">Nucleotide-sugar biosynthesis; UDP-alpha-D-xylose biosynthesis; UDP-alpha-D-xylose from UDP-alpha-D-glucuronate: step 1/1.</text>
</comment>
<keyword evidence="13" id="KW-0325">Glycoprotein</keyword>
<evidence type="ECO:0000256" key="11">
    <source>
        <dbReference type="ARBA" id="ARBA00023034"/>
    </source>
</evidence>
<name>A0A1G2BZV2_9BACT</name>
<dbReference type="GO" id="GO:0042732">
    <property type="term" value="P:D-xylose metabolic process"/>
    <property type="evidence" value="ECO:0007669"/>
    <property type="project" value="InterPro"/>
</dbReference>
<evidence type="ECO:0000313" key="17">
    <source>
        <dbReference type="Proteomes" id="UP000177626"/>
    </source>
</evidence>
<organism evidence="16 17">
    <name type="scientific">Candidatus Komeilibacteria bacterium RIFOXYC1_FULL_37_11</name>
    <dbReference type="NCBI Taxonomy" id="1798555"/>
    <lineage>
        <taxon>Bacteria</taxon>
        <taxon>Candidatus Komeiliibacteriota</taxon>
    </lineage>
</organism>
<dbReference type="EMBL" id="MHKQ01000005">
    <property type="protein sequence ID" value="OGY94693.1"/>
    <property type="molecule type" value="Genomic_DNA"/>
</dbReference>
<evidence type="ECO:0000256" key="1">
    <source>
        <dbReference type="ARBA" id="ARBA00001911"/>
    </source>
</evidence>
<evidence type="ECO:0000256" key="14">
    <source>
        <dbReference type="ARBA" id="ARBA00023239"/>
    </source>
</evidence>
<comment type="caution">
    <text evidence="16">The sequence shown here is derived from an EMBL/GenBank/DDBJ whole genome shotgun (WGS) entry which is preliminary data.</text>
</comment>
<reference evidence="16 17" key="1">
    <citation type="journal article" date="2016" name="Nat. Commun.">
        <title>Thousands of microbial genomes shed light on interconnected biogeochemical processes in an aquifer system.</title>
        <authorList>
            <person name="Anantharaman K."/>
            <person name="Brown C.T."/>
            <person name="Hug L.A."/>
            <person name="Sharon I."/>
            <person name="Castelle C.J."/>
            <person name="Probst A.J."/>
            <person name="Thomas B.C."/>
            <person name="Singh A."/>
            <person name="Wilkins M.J."/>
            <person name="Karaoz U."/>
            <person name="Brodie E.L."/>
            <person name="Williams K.H."/>
            <person name="Hubbard S.S."/>
            <person name="Banfield J.F."/>
        </authorList>
    </citation>
    <scope>NUCLEOTIDE SEQUENCE [LARGE SCALE GENOMIC DNA]</scope>
</reference>
<dbReference type="FunFam" id="3.40.50.720:FF:000065">
    <property type="entry name" value="UDP-glucuronic acid decarboxylase 1"/>
    <property type="match status" value="1"/>
</dbReference>
<keyword evidence="8" id="KW-0735">Signal-anchor</keyword>
<dbReference type="AlphaFoldDB" id="A0A1G2BZV2"/>
<comment type="similarity">
    <text evidence="4">Belongs to the NAD(P)-dependent epimerase/dehydratase family. UDP-glucuronic acid decarboxylase subfamily.</text>
</comment>
<keyword evidence="7" id="KW-0210">Decarboxylase</keyword>
<comment type="subcellular location">
    <subcellularLocation>
        <location evidence="2">Golgi apparatus</location>
        <location evidence="2">Golgi stack membrane</location>
        <topology evidence="2">Single-pass type II membrane protein</topology>
    </subcellularLocation>
</comment>
<evidence type="ECO:0000256" key="10">
    <source>
        <dbReference type="ARBA" id="ARBA00023027"/>
    </source>
</evidence>
<feature type="domain" description="NAD(P)-binding" evidence="15">
    <location>
        <begin position="11"/>
        <end position="321"/>
    </location>
</feature>
<evidence type="ECO:0000256" key="7">
    <source>
        <dbReference type="ARBA" id="ARBA00022793"/>
    </source>
</evidence>
<evidence type="ECO:0000256" key="5">
    <source>
        <dbReference type="ARBA" id="ARBA00012290"/>
    </source>
</evidence>
<evidence type="ECO:0000256" key="6">
    <source>
        <dbReference type="ARBA" id="ARBA00022692"/>
    </source>
</evidence>
<evidence type="ECO:0000256" key="4">
    <source>
        <dbReference type="ARBA" id="ARBA00007505"/>
    </source>
</evidence>
<dbReference type="InterPro" id="IPR016040">
    <property type="entry name" value="NAD(P)-bd_dom"/>
</dbReference>
<dbReference type="UniPathway" id="UPA00796">
    <property type="reaction ID" value="UER00771"/>
</dbReference>
<keyword evidence="14" id="KW-0456">Lyase</keyword>
<dbReference type="Proteomes" id="UP000177626">
    <property type="component" value="Unassembled WGS sequence"/>
</dbReference>
<evidence type="ECO:0000256" key="9">
    <source>
        <dbReference type="ARBA" id="ARBA00022989"/>
    </source>
</evidence>
<dbReference type="SUPFAM" id="SSF51735">
    <property type="entry name" value="NAD(P)-binding Rossmann-fold domains"/>
    <property type="match status" value="1"/>
</dbReference>
<protein>
    <recommendedName>
        <fullName evidence="5">UDP-glucuronate decarboxylase</fullName>
        <ecNumber evidence="5">4.1.1.35</ecNumber>
    </recommendedName>
</protein>
<comment type="cofactor">
    <cofactor evidence="1">
        <name>NAD(+)</name>
        <dbReference type="ChEBI" id="CHEBI:57540"/>
    </cofactor>
</comment>
<dbReference type="GO" id="GO:0033320">
    <property type="term" value="P:UDP-D-xylose biosynthetic process"/>
    <property type="evidence" value="ECO:0007669"/>
    <property type="project" value="UniProtKB-UniPathway"/>
</dbReference>
<evidence type="ECO:0000256" key="8">
    <source>
        <dbReference type="ARBA" id="ARBA00022968"/>
    </source>
</evidence>
<keyword evidence="9" id="KW-1133">Transmembrane helix</keyword>
<accession>A0A1G2BZV2</accession>
<evidence type="ECO:0000259" key="15">
    <source>
        <dbReference type="Pfam" id="PF16363"/>
    </source>
</evidence>
<dbReference type="PANTHER" id="PTHR43078">
    <property type="entry name" value="UDP-GLUCURONIC ACID DECARBOXYLASE-RELATED"/>
    <property type="match status" value="1"/>
</dbReference>
<evidence type="ECO:0000313" key="16">
    <source>
        <dbReference type="EMBL" id="OGY94693.1"/>
    </source>
</evidence>
<dbReference type="GO" id="GO:0005737">
    <property type="term" value="C:cytoplasm"/>
    <property type="evidence" value="ECO:0007669"/>
    <property type="project" value="TreeGrafter"/>
</dbReference>
<dbReference type="InterPro" id="IPR044516">
    <property type="entry name" value="UXS-like"/>
</dbReference>
<dbReference type="Gene3D" id="3.40.50.720">
    <property type="entry name" value="NAD(P)-binding Rossmann-like Domain"/>
    <property type="match status" value="1"/>
</dbReference>
<dbReference type="InterPro" id="IPR036291">
    <property type="entry name" value="NAD(P)-bd_dom_sf"/>
</dbReference>
<keyword evidence="10" id="KW-0520">NAD</keyword>
<evidence type="ECO:0000256" key="2">
    <source>
        <dbReference type="ARBA" id="ARBA00004447"/>
    </source>
</evidence>
<keyword evidence="11" id="KW-0333">Golgi apparatus</keyword>